<dbReference type="PANTHER" id="PTHR31268">
    <property type="match status" value="1"/>
</dbReference>
<evidence type="ECO:0000256" key="4">
    <source>
        <dbReference type="ARBA" id="ARBA00049426"/>
    </source>
</evidence>
<dbReference type="PANTHER" id="PTHR31268:SF32">
    <property type="entry name" value="GALACTINOL--SUCROSE GALACTOSYLTRANSFERASE 2-RELATED"/>
    <property type="match status" value="1"/>
</dbReference>
<dbReference type="InterPro" id="IPR013785">
    <property type="entry name" value="Aldolase_TIM"/>
</dbReference>
<keyword evidence="6" id="KW-1185">Reference proteome</keyword>
<dbReference type="Gene3D" id="3.20.20.70">
    <property type="entry name" value="Aldolase class I"/>
    <property type="match status" value="1"/>
</dbReference>
<evidence type="ECO:0000256" key="3">
    <source>
        <dbReference type="ARBA" id="ARBA00023277"/>
    </source>
</evidence>
<comment type="catalytic activity">
    <reaction evidence="4">
        <text>alpha-D-galactosyl-(1-&gt;3)-1D-myo-inositol + sucrose = raffinose + myo-inositol</text>
        <dbReference type="Rhea" id="RHEA:20161"/>
        <dbReference type="ChEBI" id="CHEBI:16634"/>
        <dbReference type="ChEBI" id="CHEBI:17268"/>
        <dbReference type="ChEBI" id="CHEBI:17505"/>
        <dbReference type="ChEBI" id="CHEBI:17992"/>
        <dbReference type="EC" id="2.4.1.82"/>
    </reaction>
</comment>
<proteinExistence type="inferred from homology"/>
<comment type="catalytic activity">
    <reaction evidence="1">
        <text>Hydrolysis of terminal, non-reducing alpha-D-galactose residues in alpha-D-galactosides, including galactose oligosaccharides, galactomannans and galactolipids.</text>
        <dbReference type="EC" id="3.2.1.22"/>
    </reaction>
</comment>
<evidence type="ECO:0000313" key="6">
    <source>
        <dbReference type="Proteomes" id="UP001338125"/>
    </source>
</evidence>
<accession>A0ABR0SKY2</accession>
<evidence type="ECO:0000313" key="5">
    <source>
        <dbReference type="EMBL" id="KAK5992802.1"/>
    </source>
</evidence>
<dbReference type="Proteomes" id="UP001338125">
    <property type="component" value="Unassembled WGS sequence"/>
</dbReference>
<comment type="caution">
    <text evidence="5">The sequence shown here is derived from an EMBL/GenBank/DDBJ whole genome shotgun (WGS) entry which is preliminary data.</text>
</comment>
<dbReference type="InterPro" id="IPR008811">
    <property type="entry name" value="Glycosyl_hydrolases_36"/>
</dbReference>
<sequence length="872" mass="98400">MSESRVIAQTYPPLSRITPYLNDRIPFRAVLDVPHQTVAIGWEVILWHRYDGSEWTETRMSPENAGLCPRGLHPDSDSTTKIYFFTLPIFFRQALHFTLKYRLTGTEKWRWVQREQGLDDGHIIFEHPSSGDDDLDDLIQELNPDWNISMPVNQAPRTQLFSLQVRVPPANGNEPTIRDIEVGRPWKFFMRWFALVRTSFSWLAPRQGKTEFHLDKDAVLLSFLNPENRSLVFLAFGGSNVQTVFRHKDQGVISVHIQNDSSSEETVTILVSEGNDFHNAVASVVYEARALAVKHQSMMEGLDTEIETLSQDARLASWPEFNWYDGLGFCTWNSLGQRLTEEKIIDALEQLKRNGINITNLIIDDNWQTIDYKGDSQFQHGWIDFEAEPSAFPKGLRATVSKIRHEYPAIRNVIVWHAMLGYWGGISPHGKIAKSYKTTQVTRKESENQHMPLGDKITVIDKADVFKFYDEFYRFLAKAGIDGVKADVQSMLDMLQDASDRRELTSEYFNAWNVASMRHFRSKVISCMSQIPQALFHSLLLQDRPAIVARNSDDYYPDVPDSHPWHVWANAHNSMLTQYLNVVSDWDMFQTTNEFSGFHAAARCVSGGPIYITDVPGKYDMNLISQITGRTTNGRTLILRPNGKGKALRPYISYTDNLLLQVGSFYGAAGYRAGILAIFNVSKQPLTELIDLFSFPGTERGIGYIIRAHTTGKASKVISLNSPVPLVTTSLGVGGYEILSAFQALPFTPSAFLRDQGINVVYAANLGLLRKMTGCVAVMGGVIEPCSTGHVRVIAKLKALGVFGVYISTLPLLSILDHFIVKLQDVVIPVETVSVSKDDSCVLEVDVERAWKLLKLKAKDDDTMDLDVEFRI</sequence>
<gene>
    <name evidence="5" type="ORF">PT974_06221</name>
</gene>
<keyword evidence="3" id="KW-0119">Carbohydrate metabolism</keyword>
<organism evidence="5 6">
    <name type="scientific">Cladobotryum mycophilum</name>
    <dbReference type="NCBI Taxonomy" id="491253"/>
    <lineage>
        <taxon>Eukaryota</taxon>
        <taxon>Fungi</taxon>
        <taxon>Dikarya</taxon>
        <taxon>Ascomycota</taxon>
        <taxon>Pezizomycotina</taxon>
        <taxon>Sordariomycetes</taxon>
        <taxon>Hypocreomycetidae</taxon>
        <taxon>Hypocreales</taxon>
        <taxon>Hypocreaceae</taxon>
        <taxon>Cladobotryum</taxon>
    </lineage>
</organism>
<reference evidence="5 6" key="1">
    <citation type="submission" date="2024-01" db="EMBL/GenBank/DDBJ databases">
        <title>Complete genome of Cladobotryum mycophilum ATHUM6906.</title>
        <authorList>
            <person name="Christinaki A.C."/>
            <person name="Myridakis A.I."/>
            <person name="Kouvelis V.N."/>
        </authorList>
    </citation>
    <scope>NUCLEOTIDE SEQUENCE [LARGE SCALE GENOMIC DNA]</scope>
    <source>
        <strain evidence="5 6">ATHUM6906</strain>
    </source>
</reference>
<dbReference type="EMBL" id="JAVFKD010000012">
    <property type="protein sequence ID" value="KAK5992802.1"/>
    <property type="molecule type" value="Genomic_DNA"/>
</dbReference>
<protein>
    <submittedName>
        <fullName evidence="5">Galactinol--sucrose galactosyltransferase 6-like protein</fullName>
    </submittedName>
</protein>
<comment type="similarity">
    <text evidence="2">Belongs to the glycosyl hydrolases 36 family.</text>
</comment>
<dbReference type="Pfam" id="PF05691">
    <property type="entry name" value="Raffinose_syn"/>
    <property type="match status" value="2"/>
</dbReference>
<evidence type="ECO:0000256" key="1">
    <source>
        <dbReference type="ARBA" id="ARBA00001255"/>
    </source>
</evidence>
<name>A0ABR0SKY2_9HYPO</name>
<dbReference type="SUPFAM" id="SSF51445">
    <property type="entry name" value="(Trans)glycosidases"/>
    <property type="match status" value="1"/>
</dbReference>
<evidence type="ECO:0000256" key="2">
    <source>
        <dbReference type="ARBA" id="ARBA00007240"/>
    </source>
</evidence>
<dbReference type="InterPro" id="IPR017853">
    <property type="entry name" value="GH"/>
</dbReference>